<dbReference type="GO" id="GO:0046452">
    <property type="term" value="P:dihydrofolate metabolic process"/>
    <property type="evidence" value="ECO:0007669"/>
    <property type="project" value="TreeGrafter"/>
</dbReference>
<dbReference type="PIRSF" id="PIRSF000194">
    <property type="entry name" value="DHFR"/>
    <property type="match status" value="1"/>
</dbReference>
<reference evidence="10 11" key="1">
    <citation type="journal article" date="1992" name="Int. J. Syst. Bacteriol.">
        <title>Sphingobacterium antarcticus sp. nov. a Psychrotrophic Bacterium from the Soils of Schirmacher Oasis, Antarctica.</title>
        <authorList>
            <person name="Shivaji S."/>
            <person name="Ray M.K."/>
            <person name="Rao N.S."/>
            <person name="Saiserr L."/>
            <person name="Jagannadham M.V."/>
            <person name="Kumar G.S."/>
            <person name="Reddy G."/>
            <person name="Bhargava P.M."/>
        </authorList>
    </citation>
    <scope>NUCLEOTIDE SEQUENCE [LARGE SCALE GENOMIC DNA]</scope>
    <source>
        <strain evidence="10 11">4BY</strain>
    </source>
</reference>
<dbReference type="PANTHER" id="PTHR48069">
    <property type="entry name" value="DIHYDROFOLATE REDUCTASE"/>
    <property type="match status" value="1"/>
</dbReference>
<dbReference type="OrthoDB" id="9804315at2"/>
<dbReference type="GO" id="GO:0006730">
    <property type="term" value="P:one-carbon metabolic process"/>
    <property type="evidence" value="ECO:0007669"/>
    <property type="project" value="UniProtKB-KW"/>
</dbReference>
<dbReference type="InterPro" id="IPR001796">
    <property type="entry name" value="DHFR_dom"/>
</dbReference>
<gene>
    <name evidence="10" type="ORF">N180_20235</name>
</gene>
<dbReference type="PANTHER" id="PTHR48069:SF3">
    <property type="entry name" value="DIHYDROFOLATE REDUCTASE"/>
    <property type="match status" value="1"/>
</dbReference>
<evidence type="ECO:0000259" key="9">
    <source>
        <dbReference type="PROSITE" id="PS51330"/>
    </source>
</evidence>
<evidence type="ECO:0000256" key="1">
    <source>
        <dbReference type="ARBA" id="ARBA00004903"/>
    </source>
</evidence>
<evidence type="ECO:0000313" key="10">
    <source>
        <dbReference type="EMBL" id="KEQ28861.1"/>
    </source>
</evidence>
<dbReference type="RefSeq" id="WP_037443299.1">
    <property type="nucleotide sequence ID" value="NZ_JNFF01000099.1"/>
</dbReference>
<comment type="pathway">
    <text evidence="1 8">Cofactor biosynthesis; tetrahydrofolate biosynthesis; 5,6,7,8-tetrahydrofolate from 7,8-dihydrofolate: step 1/1.</text>
</comment>
<dbReference type="SUPFAM" id="SSF53597">
    <property type="entry name" value="Dihydrofolate reductase-like"/>
    <property type="match status" value="1"/>
</dbReference>
<dbReference type="CDD" id="cd00209">
    <property type="entry name" value="DHFR"/>
    <property type="match status" value="1"/>
</dbReference>
<evidence type="ECO:0000256" key="3">
    <source>
        <dbReference type="ARBA" id="ARBA00012856"/>
    </source>
</evidence>
<dbReference type="Gene3D" id="3.40.430.10">
    <property type="entry name" value="Dihydrofolate Reductase, subunit A"/>
    <property type="match status" value="1"/>
</dbReference>
<organism evidence="10 11">
    <name type="scientific">Pedobacter antarcticus 4BY</name>
    <dbReference type="NCBI Taxonomy" id="1358423"/>
    <lineage>
        <taxon>Bacteria</taxon>
        <taxon>Pseudomonadati</taxon>
        <taxon>Bacteroidota</taxon>
        <taxon>Sphingobacteriia</taxon>
        <taxon>Sphingobacteriales</taxon>
        <taxon>Sphingobacteriaceae</taxon>
        <taxon>Pedobacter</taxon>
    </lineage>
</organism>
<evidence type="ECO:0000256" key="6">
    <source>
        <dbReference type="ARBA" id="ARBA00023002"/>
    </source>
</evidence>
<evidence type="ECO:0000256" key="8">
    <source>
        <dbReference type="PIRNR" id="PIRNR000194"/>
    </source>
</evidence>
<comment type="catalytic activity">
    <reaction evidence="8">
        <text>(6S)-5,6,7,8-tetrahydrofolate + NADP(+) = 7,8-dihydrofolate + NADPH + H(+)</text>
        <dbReference type="Rhea" id="RHEA:15009"/>
        <dbReference type="ChEBI" id="CHEBI:15378"/>
        <dbReference type="ChEBI" id="CHEBI:57451"/>
        <dbReference type="ChEBI" id="CHEBI:57453"/>
        <dbReference type="ChEBI" id="CHEBI:57783"/>
        <dbReference type="ChEBI" id="CHEBI:58349"/>
        <dbReference type="EC" id="1.5.1.3"/>
    </reaction>
</comment>
<dbReference type="Proteomes" id="UP000028007">
    <property type="component" value="Unassembled WGS sequence"/>
</dbReference>
<comment type="similarity">
    <text evidence="2 8">Belongs to the dihydrofolate reductase family.</text>
</comment>
<comment type="function">
    <text evidence="7 8">Key enzyme in folate metabolism. Catalyzes an essential reaction for de novo glycine and purine synthesis, and for DNA precursor synthesis.</text>
</comment>
<dbReference type="GO" id="GO:0070401">
    <property type="term" value="F:NADP+ binding"/>
    <property type="evidence" value="ECO:0007669"/>
    <property type="project" value="UniProtKB-ARBA"/>
</dbReference>
<proteinExistence type="inferred from homology"/>
<evidence type="ECO:0000256" key="2">
    <source>
        <dbReference type="ARBA" id="ARBA00009539"/>
    </source>
</evidence>
<keyword evidence="5 8" id="KW-0521">NADP</keyword>
<keyword evidence="6 8" id="KW-0560">Oxidoreductase</keyword>
<dbReference type="eggNOG" id="COG0262">
    <property type="taxonomic scope" value="Bacteria"/>
</dbReference>
<keyword evidence="4 8" id="KW-0554">One-carbon metabolism</keyword>
<feature type="domain" description="DHFR" evidence="9">
    <location>
        <begin position="2"/>
        <end position="160"/>
    </location>
</feature>
<dbReference type="GO" id="GO:0005829">
    <property type="term" value="C:cytosol"/>
    <property type="evidence" value="ECO:0007669"/>
    <property type="project" value="TreeGrafter"/>
</dbReference>
<keyword evidence="11" id="KW-1185">Reference proteome</keyword>
<name>A0A081PDT8_9SPHI</name>
<dbReference type="FunFam" id="3.40.430.10:FF:000001">
    <property type="entry name" value="Dihydrofolate reductase"/>
    <property type="match status" value="1"/>
</dbReference>
<dbReference type="EC" id="1.5.1.3" evidence="3 8"/>
<dbReference type="GO" id="GO:0046655">
    <property type="term" value="P:folic acid metabolic process"/>
    <property type="evidence" value="ECO:0007669"/>
    <property type="project" value="TreeGrafter"/>
</dbReference>
<sequence length="161" mass="17967">MMLTIVVAMATNRAIGKDNKLLWHLPADLKHFKSLTSGHTVIMGRKTYDSIGKPLPNRRNIVISRQQDLEIPGIEVVSCLEDATALCNSEEEVFIIGGAQIYTAALAVTGKLEITIVEGDFEADTFFPETDPAQWKEVSRTAFPADEKNQLNYTFLTLIRR</sequence>
<accession>A0A081PDT8</accession>
<dbReference type="EMBL" id="JNFF01000099">
    <property type="protein sequence ID" value="KEQ28861.1"/>
    <property type="molecule type" value="Genomic_DNA"/>
</dbReference>
<dbReference type="InterPro" id="IPR012259">
    <property type="entry name" value="DHFR"/>
</dbReference>
<evidence type="ECO:0000313" key="11">
    <source>
        <dbReference type="Proteomes" id="UP000028007"/>
    </source>
</evidence>
<dbReference type="GO" id="GO:0004146">
    <property type="term" value="F:dihydrofolate reductase activity"/>
    <property type="evidence" value="ECO:0007669"/>
    <property type="project" value="UniProtKB-EC"/>
</dbReference>
<dbReference type="UniPathway" id="UPA00077">
    <property type="reaction ID" value="UER00158"/>
</dbReference>
<evidence type="ECO:0000256" key="4">
    <source>
        <dbReference type="ARBA" id="ARBA00022563"/>
    </source>
</evidence>
<dbReference type="AlphaFoldDB" id="A0A081PDT8"/>
<dbReference type="InterPro" id="IPR024072">
    <property type="entry name" value="DHFR-like_dom_sf"/>
</dbReference>
<comment type="caution">
    <text evidence="10">The sequence shown here is derived from an EMBL/GenBank/DDBJ whole genome shotgun (WGS) entry which is preliminary data.</text>
</comment>
<evidence type="ECO:0000256" key="7">
    <source>
        <dbReference type="ARBA" id="ARBA00025067"/>
    </source>
</evidence>
<evidence type="ECO:0000256" key="5">
    <source>
        <dbReference type="ARBA" id="ARBA00022857"/>
    </source>
</evidence>
<dbReference type="GO" id="GO:0046654">
    <property type="term" value="P:tetrahydrofolate biosynthetic process"/>
    <property type="evidence" value="ECO:0007669"/>
    <property type="project" value="UniProtKB-UniPathway"/>
</dbReference>
<dbReference type="PRINTS" id="PR00070">
    <property type="entry name" value="DHFR"/>
</dbReference>
<dbReference type="PROSITE" id="PS51330">
    <property type="entry name" value="DHFR_2"/>
    <property type="match status" value="1"/>
</dbReference>
<protein>
    <recommendedName>
        <fullName evidence="3 8">Dihydrofolate reductase</fullName>
        <ecNumber evidence="3 8">1.5.1.3</ecNumber>
    </recommendedName>
</protein>
<dbReference type="Pfam" id="PF00186">
    <property type="entry name" value="DHFR_1"/>
    <property type="match status" value="1"/>
</dbReference>